<evidence type="ECO:0000256" key="2">
    <source>
        <dbReference type="ARBA" id="ARBA00022630"/>
    </source>
</evidence>
<dbReference type="GO" id="GO:0010181">
    <property type="term" value="F:FMN binding"/>
    <property type="evidence" value="ECO:0007669"/>
    <property type="project" value="InterPro"/>
</dbReference>
<protein>
    <recommendedName>
        <fullName evidence="5">Flavin reductase like domain-containing protein</fullName>
    </recommendedName>
</protein>
<accession>A0A316U6E3</accession>
<keyword evidence="7" id="KW-1185">Reference proteome</keyword>
<evidence type="ECO:0000313" key="7">
    <source>
        <dbReference type="Proteomes" id="UP000245942"/>
    </source>
</evidence>
<comment type="similarity">
    <text evidence="4">Belongs to the flavoredoxin family.</text>
</comment>
<evidence type="ECO:0000259" key="5">
    <source>
        <dbReference type="SMART" id="SM00903"/>
    </source>
</evidence>
<name>A0A316U6E3_9BASI</name>
<dbReference type="PANTHER" id="PTHR33798">
    <property type="entry name" value="FLAVOPROTEIN OXYGENASE"/>
    <property type="match status" value="1"/>
</dbReference>
<dbReference type="InterPro" id="IPR012349">
    <property type="entry name" value="Split_barrel_FMN-bd"/>
</dbReference>
<dbReference type="InterPro" id="IPR002563">
    <property type="entry name" value="Flavin_Rdtase-like_dom"/>
</dbReference>
<evidence type="ECO:0000313" key="6">
    <source>
        <dbReference type="EMBL" id="PWN20816.1"/>
    </source>
</evidence>
<dbReference type="PANTHER" id="PTHR33798:SF5">
    <property type="entry name" value="FLAVIN REDUCTASE LIKE DOMAIN-CONTAINING PROTEIN"/>
    <property type="match status" value="1"/>
</dbReference>
<dbReference type="SUPFAM" id="SSF50475">
    <property type="entry name" value="FMN-binding split barrel"/>
    <property type="match status" value="1"/>
</dbReference>
<organism evidence="6 7">
    <name type="scientific">Pseudomicrostroma glucosiphilum</name>
    <dbReference type="NCBI Taxonomy" id="1684307"/>
    <lineage>
        <taxon>Eukaryota</taxon>
        <taxon>Fungi</taxon>
        <taxon>Dikarya</taxon>
        <taxon>Basidiomycota</taxon>
        <taxon>Ustilaginomycotina</taxon>
        <taxon>Exobasidiomycetes</taxon>
        <taxon>Microstromatales</taxon>
        <taxon>Microstromatales incertae sedis</taxon>
        <taxon>Pseudomicrostroma</taxon>
    </lineage>
</organism>
<reference evidence="6 7" key="1">
    <citation type="journal article" date="2018" name="Mol. Biol. Evol.">
        <title>Broad Genomic Sampling Reveals a Smut Pathogenic Ancestry of the Fungal Clade Ustilaginomycotina.</title>
        <authorList>
            <person name="Kijpornyongpan T."/>
            <person name="Mondo S.J."/>
            <person name="Barry K."/>
            <person name="Sandor L."/>
            <person name="Lee J."/>
            <person name="Lipzen A."/>
            <person name="Pangilinan J."/>
            <person name="LaButti K."/>
            <person name="Hainaut M."/>
            <person name="Henrissat B."/>
            <person name="Grigoriev I.V."/>
            <person name="Spatafora J.W."/>
            <person name="Aime M.C."/>
        </authorList>
    </citation>
    <scope>NUCLEOTIDE SEQUENCE [LARGE SCALE GENOMIC DNA]</scope>
    <source>
        <strain evidence="6 7">MCA 4718</strain>
    </source>
</reference>
<dbReference type="SMART" id="SM00903">
    <property type="entry name" value="Flavin_Reduct"/>
    <property type="match status" value="1"/>
</dbReference>
<comment type="cofactor">
    <cofactor evidence="1">
        <name>FMN</name>
        <dbReference type="ChEBI" id="CHEBI:58210"/>
    </cofactor>
</comment>
<evidence type="ECO:0000256" key="1">
    <source>
        <dbReference type="ARBA" id="ARBA00001917"/>
    </source>
</evidence>
<dbReference type="Pfam" id="PF01613">
    <property type="entry name" value="Flavin_Reduct"/>
    <property type="match status" value="1"/>
</dbReference>
<dbReference type="RefSeq" id="XP_025347976.1">
    <property type="nucleotide sequence ID" value="XM_025489854.1"/>
</dbReference>
<keyword evidence="3" id="KW-0288">FMN</keyword>
<dbReference type="GeneID" id="37011588"/>
<feature type="non-terminal residue" evidence="6">
    <location>
        <position position="283"/>
    </location>
</feature>
<keyword evidence="2" id="KW-0285">Flavoprotein</keyword>
<dbReference type="STRING" id="1684307.A0A316U6E3"/>
<dbReference type="Gene3D" id="2.30.110.10">
    <property type="entry name" value="Electron Transport, Fmn-binding Protein, Chain A"/>
    <property type="match status" value="1"/>
</dbReference>
<feature type="domain" description="Flavin reductase like" evidence="5">
    <location>
        <begin position="78"/>
        <end position="234"/>
    </location>
</feature>
<dbReference type="EMBL" id="KZ819327">
    <property type="protein sequence ID" value="PWN20816.1"/>
    <property type="molecule type" value="Genomic_DNA"/>
</dbReference>
<feature type="non-terminal residue" evidence="6">
    <location>
        <position position="1"/>
    </location>
</feature>
<evidence type="ECO:0000256" key="3">
    <source>
        <dbReference type="ARBA" id="ARBA00022643"/>
    </source>
</evidence>
<evidence type="ECO:0000256" key="4">
    <source>
        <dbReference type="ARBA" id="ARBA00038054"/>
    </source>
</evidence>
<dbReference type="OrthoDB" id="298012at2759"/>
<sequence>SHHPPFAEAQAKLPPLEVDAFQKTQTLDPKWVPGSGLTTSHPASAHFAAAARGDVPFRVVQPGVTDMEPRMIYKILIGAVAPRPVAMVGTVGENGVYNLAPISFYQVVCSDPPLVMIAFGGPGFHGTRKDSESNIRRNQEFCISSSSEPYAEALNYASIDCPAEVSEFAVTGLTPVPGRLVKAPRIGEAPVSFELTVHSITDFHKDDGVRGGCMVIGRVRMMHIREDCIEADGAIDPSKTFPVSRFGGLLYGRSLRGFELERPAYEKVKEDENLKKAVAEGAK</sequence>
<proteinExistence type="inferred from homology"/>
<gene>
    <name evidence="6" type="ORF">BCV69DRAFT_233073</name>
</gene>
<dbReference type="AlphaFoldDB" id="A0A316U6E3"/>
<dbReference type="Proteomes" id="UP000245942">
    <property type="component" value="Unassembled WGS sequence"/>
</dbReference>